<keyword evidence="2" id="KW-0732">Signal</keyword>
<keyword evidence="1" id="KW-0472">Membrane</keyword>
<name>A0A1W6MQC2_9HYPH</name>
<feature type="transmembrane region" description="Helical" evidence="1">
    <location>
        <begin position="89"/>
        <end position="108"/>
    </location>
</feature>
<keyword evidence="4" id="KW-1185">Reference proteome</keyword>
<sequence>MKANRALASALAAMTFGAWLGALAPVGASPVIVRGPGDLISGKTTIYLDAANGGSAYFSRAHSGAVSGDNGGRGLVHGFKLAAASEPRLAEGLLSFAVFSVILILARFRGLLV</sequence>
<organism evidence="3 4">
    <name type="scientific">Methylocystis bryophila</name>
    <dbReference type="NCBI Taxonomy" id="655015"/>
    <lineage>
        <taxon>Bacteria</taxon>
        <taxon>Pseudomonadati</taxon>
        <taxon>Pseudomonadota</taxon>
        <taxon>Alphaproteobacteria</taxon>
        <taxon>Hyphomicrobiales</taxon>
        <taxon>Methylocystaceae</taxon>
        <taxon>Methylocystis</taxon>
    </lineage>
</organism>
<feature type="signal peptide" evidence="2">
    <location>
        <begin position="1"/>
        <end position="24"/>
    </location>
</feature>
<keyword evidence="1" id="KW-1133">Transmembrane helix</keyword>
<feature type="chain" id="PRO_5013297901" evidence="2">
    <location>
        <begin position="25"/>
        <end position="113"/>
    </location>
</feature>
<dbReference type="EMBL" id="CP019948">
    <property type="protein sequence ID" value="ARN79794.1"/>
    <property type="molecule type" value="Genomic_DNA"/>
</dbReference>
<evidence type="ECO:0000313" key="3">
    <source>
        <dbReference type="EMBL" id="ARN79794.1"/>
    </source>
</evidence>
<proteinExistence type="predicted"/>
<dbReference type="STRING" id="655015.B1812_00505"/>
<gene>
    <name evidence="3" type="ORF">B1812_00505</name>
</gene>
<evidence type="ECO:0000256" key="2">
    <source>
        <dbReference type="SAM" id="SignalP"/>
    </source>
</evidence>
<accession>A0A1W6MQC2</accession>
<reference evidence="3 4" key="1">
    <citation type="submission" date="2017-02" db="EMBL/GenBank/DDBJ databases">
        <authorList>
            <person name="Peterson S.W."/>
        </authorList>
    </citation>
    <scope>NUCLEOTIDE SEQUENCE [LARGE SCALE GENOMIC DNA]</scope>
    <source>
        <strain evidence="3 4">S285</strain>
    </source>
</reference>
<evidence type="ECO:0000256" key="1">
    <source>
        <dbReference type="SAM" id="Phobius"/>
    </source>
</evidence>
<evidence type="ECO:0000313" key="4">
    <source>
        <dbReference type="Proteomes" id="UP000193978"/>
    </source>
</evidence>
<dbReference type="Proteomes" id="UP000193978">
    <property type="component" value="Chromosome"/>
</dbReference>
<dbReference type="KEGG" id="mbry:B1812_00505"/>
<dbReference type="AlphaFoldDB" id="A0A1W6MQC2"/>
<protein>
    <submittedName>
        <fullName evidence="3">Uncharacterized protein</fullName>
    </submittedName>
</protein>
<keyword evidence="1" id="KW-0812">Transmembrane</keyword>